<dbReference type="Proteomes" id="UP000026962">
    <property type="component" value="Chromosome 12"/>
</dbReference>
<accession>A0A0E0MLI5</accession>
<keyword evidence="1" id="KW-0472">Membrane</keyword>
<keyword evidence="1" id="KW-0812">Transmembrane</keyword>
<dbReference type="EnsemblPlants" id="OPUNC12G08300.1">
    <property type="protein sequence ID" value="OPUNC12G08300.1"/>
    <property type="gene ID" value="OPUNC12G08300"/>
</dbReference>
<dbReference type="Pfam" id="PF04195">
    <property type="entry name" value="Transposase_28"/>
    <property type="match status" value="1"/>
</dbReference>
<dbReference type="InterPro" id="IPR007321">
    <property type="entry name" value="Transposase_28"/>
</dbReference>
<reference evidence="3" key="2">
    <citation type="submission" date="2018-05" db="EMBL/GenBank/DDBJ databases">
        <title>OpunRS2 (Oryza punctata Reference Sequence Version 2).</title>
        <authorList>
            <person name="Zhang J."/>
            <person name="Kudrna D."/>
            <person name="Lee S."/>
            <person name="Talag J."/>
            <person name="Welchert J."/>
            <person name="Wing R.A."/>
        </authorList>
    </citation>
    <scope>NUCLEOTIDE SEQUENCE [LARGE SCALE GENOMIC DNA]</scope>
</reference>
<dbReference type="AlphaFoldDB" id="A0A0E0MLI5"/>
<evidence type="ECO:0000313" key="3">
    <source>
        <dbReference type="EnsemblPlants" id="OPUNC12G08300.1"/>
    </source>
</evidence>
<evidence type="ECO:0000256" key="1">
    <source>
        <dbReference type="SAM" id="Phobius"/>
    </source>
</evidence>
<dbReference type="HOGENOM" id="CLU_1889129_0_0_1"/>
<evidence type="ECO:0000259" key="2">
    <source>
        <dbReference type="Pfam" id="PF04195"/>
    </source>
</evidence>
<organism evidence="3">
    <name type="scientific">Oryza punctata</name>
    <name type="common">Red rice</name>
    <dbReference type="NCBI Taxonomy" id="4537"/>
    <lineage>
        <taxon>Eukaryota</taxon>
        <taxon>Viridiplantae</taxon>
        <taxon>Streptophyta</taxon>
        <taxon>Embryophyta</taxon>
        <taxon>Tracheophyta</taxon>
        <taxon>Spermatophyta</taxon>
        <taxon>Magnoliopsida</taxon>
        <taxon>Liliopsida</taxon>
        <taxon>Poales</taxon>
        <taxon>Poaceae</taxon>
        <taxon>BOP clade</taxon>
        <taxon>Oryzoideae</taxon>
        <taxon>Oryzeae</taxon>
        <taxon>Oryzinae</taxon>
        <taxon>Oryza</taxon>
    </lineage>
</organism>
<feature type="domain" description="Transposase (putative) gypsy type" evidence="2">
    <location>
        <begin position="28"/>
        <end position="96"/>
    </location>
</feature>
<name>A0A0E0MLI5_ORYPU</name>
<keyword evidence="1" id="KW-1133">Transmembrane helix</keyword>
<keyword evidence="4" id="KW-1185">Reference proteome</keyword>
<dbReference type="Gramene" id="OPUNC12G08300.1">
    <property type="protein sequence ID" value="OPUNC12G08300.1"/>
    <property type="gene ID" value="OPUNC12G08300"/>
</dbReference>
<sequence>MPVVRHGRPKIVVWKGESHTRPNPGETVCHIACAAGSLVHPFSDFFLNILEIDGLQMLHLNPNVVMTLSMFAYFCKMFVGVRLLVDLFRRFFMARYTSSGNAPPVGCVYFVPRPGSFFLEIPKKISHSKSSITSS</sequence>
<dbReference type="PANTHER" id="PTHR33026">
    <property type="entry name" value="OS06G0360600 PROTEIN"/>
    <property type="match status" value="1"/>
</dbReference>
<evidence type="ECO:0000313" key="4">
    <source>
        <dbReference type="Proteomes" id="UP000026962"/>
    </source>
</evidence>
<dbReference type="PANTHER" id="PTHR33026:SF7">
    <property type="entry name" value="OS03G0100275 PROTEIN"/>
    <property type="match status" value="1"/>
</dbReference>
<feature type="transmembrane region" description="Helical" evidence="1">
    <location>
        <begin position="64"/>
        <end position="85"/>
    </location>
</feature>
<reference evidence="3" key="1">
    <citation type="submission" date="2015-04" db="UniProtKB">
        <authorList>
            <consortium name="EnsemblPlants"/>
        </authorList>
    </citation>
    <scope>IDENTIFICATION</scope>
</reference>
<proteinExistence type="predicted"/>
<protein>
    <recommendedName>
        <fullName evidence="2">Transposase (putative) gypsy type domain-containing protein</fullName>
    </recommendedName>
</protein>